<dbReference type="InterPro" id="IPR012336">
    <property type="entry name" value="Thioredoxin-like_fold"/>
</dbReference>
<sequence>MVIRISETFEYTLPPYIEEMFKVDLTEDDIKMLKEALKDMRDIVNVKLFTSDDKIKCFSCNETERLLSIIRDSSPLIGDKRAIDLEIYEMTKDKEIFDKYTIERVPTIMLLNNTITYLGMPAGEEIKGFIETLIRISNNDHGLSEATVKELIKLDGQVRIEVIVTPPCPYCPYAALLSNMFAYVSKIYGDGNIKSFIIEAYENPDIADKYAVTTVPTIAINGRVVFVGLPYEAQLLGIVKKLASYF</sequence>
<name>A0A7C5Z587_9CREN</name>
<dbReference type="CDD" id="cd02973">
    <property type="entry name" value="TRX_GRX_like"/>
    <property type="match status" value="1"/>
</dbReference>
<protein>
    <submittedName>
        <fullName evidence="3">Glutaredoxin</fullName>
    </submittedName>
</protein>
<evidence type="ECO:0000259" key="2">
    <source>
        <dbReference type="Pfam" id="PF13192"/>
    </source>
</evidence>
<dbReference type="PANTHER" id="PTHR37170">
    <property type="entry name" value="GLUTAREDOXIN-RELATED"/>
    <property type="match status" value="1"/>
</dbReference>
<accession>A0A7C5Z587</accession>
<dbReference type="PANTHER" id="PTHR37170:SF1">
    <property type="entry name" value="GLUTAREDOXIN-LIKE PROTEIN"/>
    <property type="match status" value="1"/>
</dbReference>
<proteinExistence type="inferred from homology"/>
<evidence type="ECO:0000256" key="1">
    <source>
        <dbReference type="ARBA" id="ARBA00007787"/>
    </source>
</evidence>
<dbReference type="SUPFAM" id="SSF52833">
    <property type="entry name" value="Thioredoxin-like"/>
    <property type="match status" value="2"/>
</dbReference>
<dbReference type="Gene3D" id="3.40.30.10">
    <property type="entry name" value="Glutaredoxin"/>
    <property type="match status" value="2"/>
</dbReference>
<organism evidence="3">
    <name type="scientific">Ignisphaera aggregans</name>
    <dbReference type="NCBI Taxonomy" id="334771"/>
    <lineage>
        <taxon>Archaea</taxon>
        <taxon>Thermoproteota</taxon>
        <taxon>Thermoprotei</taxon>
        <taxon>Desulfurococcales</taxon>
        <taxon>Desulfurococcaceae</taxon>
        <taxon>Ignisphaera</taxon>
    </lineage>
</organism>
<comment type="caution">
    <text evidence="3">The sequence shown here is derived from an EMBL/GenBank/DDBJ whole genome shotgun (WGS) entry which is preliminary data.</text>
</comment>
<dbReference type="NCBIfam" id="TIGR02187">
    <property type="entry name" value="PDO_seleno_TRX"/>
    <property type="match status" value="1"/>
</dbReference>
<feature type="domain" description="Thioredoxin-like fold" evidence="2">
    <location>
        <begin position="159"/>
        <end position="239"/>
    </location>
</feature>
<dbReference type="EMBL" id="DRUB01000094">
    <property type="protein sequence ID" value="HHR96196.1"/>
    <property type="molecule type" value="Genomic_DNA"/>
</dbReference>
<reference evidence="3" key="1">
    <citation type="journal article" date="2020" name="mSystems">
        <title>Genome- and Community-Level Interaction Insights into Carbon Utilization and Element Cycling Functions of Hydrothermarchaeota in Hydrothermal Sediment.</title>
        <authorList>
            <person name="Zhou Z."/>
            <person name="Liu Y."/>
            <person name="Xu W."/>
            <person name="Pan J."/>
            <person name="Luo Z.H."/>
            <person name="Li M."/>
        </authorList>
    </citation>
    <scope>NUCLEOTIDE SEQUENCE [LARGE SCALE GENOMIC DNA]</scope>
    <source>
        <strain evidence="3">SpSt-1</strain>
    </source>
</reference>
<dbReference type="Pfam" id="PF13192">
    <property type="entry name" value="Thioredoxin_3"/>
    <property type="match status" value="1"/>
</dbReference>
<dbReference type="InterPro" id="IPR011903">
    <property type="entry name" value="TON_0319-like"/>
</dbReference>
<evidence type="ECO:0000313" key="3">
    <source>
        <dbReference type="EMBL" id="HHR96196.1"/>
    </source>
</evidence>
<dbReference type="InterPro" id="IPR036249">
    <property type="entry name" value="Thioredoxin-like_sf"/>
</dbReference>
<gene>
    <name evidence="3" type="ORF">ENL47_05170</name>
</gene>
<dbReference type="AlphaFoldDB" id="A0A7C5Z587"/>
<comment type="similarity">
    <text evidence="1">Belongs to the glutaredoxin family.</text>
</comment>